<dbReference type="InterPro" id="IPR001210">
    <property type="entry name" value="Ribosomal_eS17"/>
</dbReference>
<dbReference type="GO" id="GO:0006412">
    <property type="term" value="P:translation"/>
    <property type="evidence" value="ECO:0007669"/>
    <property type="project" value="InterPro"/>
</dbReference>
<dbReference type="InterPro" id="IPR036401">
    <property type="entry name" value="Ribosomal_eS17_sf"/>
</dbReference>
<keyword evidence="3" id="KW-0687">Ribonucleoprotein</keyword>
<evidence type="ECO:0000313" key="6">
    <source>
        <dbReference type="Proteomes" id="UP000018208"/>
    </source>
</evidence>
<dbReference type="GO" id="GO:1990904">
    <property type="term" value="C:ribonucleoprotein complex"/>
    <property type="evidence" value="ECO:0007669"/>
    <property type="project" value="UniProtKB-KW"/>
</dbReference>
<gene>
    <name evidence="4" type="ORF">SS50377_13676</name>
    <name evidence="5" type="ORF">SS50377_23189</name>
</gene>
<accession>V6LNW4</accession>
<dbReference type="EMBL" id="AUWU02000003">
    <property type="protein sequence ID" value="KAH0575554.1"/>
    <property type="molecule type" value="Genomic_DNA"/>
</dbReference>
<keyword evidence="6" id="KW-1185">Reference proteome</keyword>
<dbReference type="AlphaFoldDB" id="V6LNW4"/>
<dbReference type="GO" id="GO:0005840">
    <property type="term" value="C:ribosome"/>
    <property type="evidence" value="ECO:0007669"/>
    <property type="project" value="UniProtKB-KW"/>
</dbReference>
<evidence type="ECO:0000256" key="1">
    <source>
        <dbReference type="ARBA" id="ARBA00010444"/>
    </source>
</evidence>
<evidence type="ECO:0000313" key="5">
    <source>
        <dbReference type="EMBL" id="KAH0575554.1"/>
    </source>
</evidence>
<keyword evidence="2 4" id="KW-0689">Ribosomal protein</keyword>
<comment type="similarity">
    <text evidence="1">Belongs to the eukaryotic ribosomal protein eS17 family.</text>
</comment>
<dbReference type="PANTHER" id="PTHR10732">
    <property type="entry name" value="40S RIBOSOMAL PROTEIN S17"/>
    <property type="match status" value="1"/>
</dbReference>
<name>V6LNW4_9EUKA</name>
<organism evidence="4">
    <name type="scientific">Spironucleus salmonicida</name>
    <dbReference type="NCBI Taxonomy" id="348837"/>
    <lineage>
        <taxon>Eukaryota</taxon>
        <taxon>Metamonada</taxon>
        <taxon>Diplomonadida</taxon>
        <taxon>Hexamitidae</taxon>
        <taxon>Hexamitinae</taxon>
        <taxon>Spironucleus</taxon>
    </lineage>
</organism>
<reference evidence="4 5" key="1">
    <citation type="journal article" date="2014" name="PLoS Genet.">
        <title>The Genome of Spironucleus salmonicida Highlights a Fish Pathogen Adapted to Fluctuating Environments.</title>
        <authorList>
            <person name="Xu F."/>
            <person name="Jerlstrom-Hultqvist J."/>
            <person name="Einarsson E."/>
            <person name="Astvaldsson A."/>
            <person name="Svard S.G."/>
            <person name="Andersson J.O."/>
        </authorList>
    </citation>
    <scope>NUCLEOTIDE SEQUENCE</scope>
    <source>
        <strain evidence="5">ATCC 50377</strain>
    </source>
</reference>
<dbReference type="SUPFAM" id="SSF116820">
    <property type="entry name" value="Rps17e-like"/>
    <property type="match status" value="1"/>
</dbReference>
<reference evidence="5" key="2">
    <citation type="submission" date="2020-12" db="EMBL/GenBank/DDBJ databases">
        <title>New Spironucleus salmonicida genome in near-complete chromosomes.</title>
        <authorList>
            <person name="Xu F."/>
            <person name="Kurt Z."/>
            <person name="Jimenez-Gonzalez A."/>
            <person name="Astvaldsson A."/>
            <person name="Andersson J.O."/>
            <person name="Svard S.G."/>
        </authorList>
    </citation>
    <scope>NUCLEOTIDE SEQUENCE</scope>
    <source>
        <strain evidence="5">ATCC 50377</strain>
    </source>
</reference>
<proteinExistence type="inferred from homology"/>
<dbReference type="GO" id="GO:0003735">
    <property type="term" value="F:structural constituent of ribosome"/>
    <property type="evidence" value="ECO:0007669"/>
    <property type="project" value="InterPro"/>
</dbReference>
<sequence>MAKIRTKTVKRASRKVIEAHFNKLSHDYTENKKAFRSNKIAKVQTKRLRNKIVGYTTRLMVRLQKGPINGISLKLQEEERERRDNYVPERSLFEIEKLTCSEDTYQMTKHIGFTFTE</sequence>
<protein>
    <submittedName>
        <fullName evidence="4">Ribosomal protein S17</fullName>
    </submittedName>
</protein>
<dbReference type="EMBL" id="KI546078">
    <property type="protein sequence ID" value="EST46290.1"/>
    <property type="molecule type" value="Genomic_DNA"/>
</dbReference>
<evidence type="ECO:0000256" key="3">
    <source>
        <dbReference type="ARBA" id="ARBA00023274"/>
    </source>
</evidence>
<dbReference type="PANTHER" id="PTHR10732:SF0">
    <property type="entry name" value="40S RIBOSOMAL PROTEIN S17"/>
    <property type="match status" value="1"/>
</dbReference>
<evidence type="ECO:0000313" key="4">
    <source>
        <dbReference type="EMBL" id="EST46290.1"/>
    </source>
</evidence>
<dbReference type="Proteomes" id="UP000018208">
    <property type="component" value="Unassembled WGS sequence"/>
</dbReference>
<evidence type="ECO:0000256" key="2">
    <source>
        <dbReference type="ARBA" id="ARBA00022980"/>
    </source>
</evidence>
<dbReference type="HAMAP" id="MF_00511">
    <property type="entry name" value="Ribosomal_eS17"/>
    <property type="match status" value="1"/>
</dbReference>
<dbReference type="VEuPathDB" id="GiardiaDB:SS50377_23189"/>
<dbReference type="Pfam" id="PF00833">
    <property type="entry name" value="Ribosomal_S17e"/>
    <property type="match status" value="1"/>
</dbReference>
<dbReference type="Gene3D" id="1.10.60.20">
    <property type="entry name" value="Ribosomal protein S17e-like"/>
    <property type="match status" value="1"/>
</dbReference>
<dbReference type="OrthoDB" id="1727351at2759"/>